<evidence type="ECO:0000256" key="3">
    <source>
        <dbReference type="ARBA" id="ARBA00013176"/>
    </source>
</evidence>
<evidence type="ECO:0000256" key="2">
    <source>
        <dbReference type="ARBA" id="ARBA00008558"/>
    </source>
</evidence>
<evidence type="ECO:0000256" key="5">
    <source>
        <dbReference type="ARBA" id="ARBA00023235"/>
    </source>
</evidence>
<dbReference type="Proteomes" id="UP000694388">
    <property type="component" value="Unplaced"/>
</dbReference>
<name>A0A8C4WZI5_EPTBU</name>
<dbReference type="EC" id="5.1.3.8" evidence="3"/>
<dbReference type="Gene3D" id="1.50.10.10">
    <property type="match status" value="1"/>
</dbReference>
<accession>A0A8C4WZI5</accession>
<dbReference type="GeneTree" id="ENSGT00390000013740"/>
<dbReference type="AlphaFoldDB" id="A0A8C4WZI5"/>
<comment type="catalytic activity">
    <reaction evidence="9">
        <text>an N-acyl-D-glucosamine = an N-acyl-D-mannosamine</text>
        <dbReference type="Rhea" id="RHEA:19033"/>
        <dbReference type="ChEBI" id="CHEBI:16062"/>
        <dbReference type="ChEBI" id="CHEBI:17274"/>
        <dbReference type="EC" id="5.1.3.8"/>
    </reaction>
    <physiologicalReaction direction="left-to-right" evidence="9">
        <dbReference type="Rhea" id="RHEA:19034"/>
    </physiologicalReaction>
    <physiologicalReaction direction="right-to-left" evidence="9">
        <dbReference type="Rhea" id="RHEA:19035"/>
    </physiologicalReaction>
</comment>
<dbReference type="PANTHER" id="PTHR15108">
    <property type="entry name" value="N-ACYLGLUCOSAMINE-2-EPIMERASE"/>
    <property type="match status" value="1"/>
</dbReference>
<dbReference type="Pfam" id="PF07221">
    <property type="entry name" value="GlcNAc_2-epim"/>
    <property type="match status" value="1"/>
</dbReference>
<comment type="pathway">
    <text evidence="1">Amino-sugar metabolism; N-acetylneuraminate degradation.</text>
</comment>
<evidence type="ECO:0000256" key="9">
    <source>
        <dbReference type="ARBA" id="ARBA00034243"/>
    </source>
</evidence>
<evidence type="ECO:0000256" key="1">
    <source>
        <dbReference type="ARBA" id="ARBA00004878"/>
    </source>
</evidence>
<evidence type="ECO:0000256" key="10">
    <source>
        <dbReference type="ARBA" id="ARBA00046544"/>
    </source>
</evidence>
<keyword evidence="5" id="KW-0413">Isomerase</keyword>
<dbReference type="GO" id="GO:0005975">
    <property type="term" value="P:carbohydrate metabolic process"/>
    <property type="evidence" value="ECO:0007669"/>
    <property type="project" value="InterPro"/>
</dbReference>
<evidence type="ECO:0000256" key="8">
    <source>
        <dbReference type="ARBA" id="ARBA00033215"/>
    </source>
</evidence>
<dbReference type="InterPro" id="IPR010819">
    <property type="entry name" value="AGE/CE"/>
</dbReference>
<dbReference type="GO" id="GO:0050121">
    <property type="term" value="F:N-acylglucosamine 2-epimerase activity"/>
    <property type="evidence" value="ECO:0007669"/>
    <property type="project" value="UniProtKB-EC"/>
</dbReference>
<dbReference type="Ensembl" id="ENSEBUT00000022290.1">
    <property type="protein sequence ID" value="ENSEBUP00000021714.1"/>
    <property type="gene ID" value="ENSEBUG00000013404.1"/>
</dbReference>
<reference evidence="11" key="2">
    <citation type="submission" date="2025-09" db="UniProtKB">
        <authorList>
            <consortium name="Ensembl"/>
        </authorList>
    </citation>
    <scope>IDENTIFICATION</scope>
</reference>
<reference evidence="11" key="1">
    <citation type="submission" date="2025-08" db="UniProtKB">
        <authorList>
            <consortium name="Ensembl"/>
        </authorList>
    </citation>
    <scope>IDENTIFICATION</scope>
</reference>
<dbReference type="InterPro" id="IPR008928">
    <property type="entry name" value="6-hairpin_glycosidase_sf"/>
</dbReference>
<evidence type="ECO:0000313" key="12">
    <source>
        <dbReference type="Proteomes" id="UP000694388"/>
    </source>
</evidence>
<comment type="similarity">
    <text evidence="2">Belongs to the N-acylglucosamine 2-epimerase family.</text>
</comment>
<dbReference type="InterPro" id="IPR012341">
    <property type="entry name" value="6hp_glycosidase-like_sf"/>
</dbReference>
<evidence type="ECO:0000313" key="11">
    <source>
        <dbReference type="Ensembl" id="ENSEBUP00000021714.1"/>
    </source>
</evidence>
<keyword evidence="12" id="KW-1185">Reference proteome</keyword>
<dbReference type="SUPFAM" id="SSF48208">
    <property type="entry name" value="Six-hairpin glycosidases"/>
    <property type="match status" value="1"/>
</dbReference>
<evidence type="ECO:0000256" key="6">
    <source>
        <dbReference type="ARBA" id="ARBA00031608"/>
    </source>
</evidence>
<organism evidence="11 12">
    <name type="scientific">Eptatretus burgeri</name>
    <name type="common">Inshore hagfish</name>
    <dbReference type="NCBI Taxonomy" id="7764"/>
    <lineage>
        <taxon>Eukaryota</taxon>
        <taxon>Metazoa</taxon>
        <taxon>Chordata</taxon>
        <taxon>Craniata</taxon>
        <taxon>Vertebrata</taxon>
        <taxon>Cyclostomata</taxon>
        <taxon>Myxini</taxon>
        <taxon>Myxiniformes</taxon>
        <taxon>Myxinidae</taxon>
        <taxon>Eptatretinae</taxon>
        <taxon>Eptatretus</taxon>
    </lineage>
</organism>
<protein>
    <recommendedName>
        <fullName evidence="4">N-acylglucosamine 2-epimerase</fullName>
        <ecNumber evidence="3">5.1.3.8</ecNumber>
    </recommendedName>
    <alternativeName>
        <fullName evidence="8">GlcNAc 2-epimerase</fullName>
    </alternativeName>
    <alternativeName>
        <fullName evidence="6">N-acetyl-D-glucosamine 2-epimerase</fullName>
    </alternativeName>
    <alternativeName>
        <fullName evidence="7">Renin-binding protein</fullName>
    </alternativeName>
</protein>
<evidence type="ECO:0000256" key="4">
    <source>
        <dbReference type="ARBA" id="ARBA00014959"/>
    </source>
</evidence>
<sequence length="316" mass="35765">MNVEVLIMETVRLGEVLDRVKKELDSTMAFWIKHSHDEDHGGFFTCLGCDGTPYDDLKYIWLQGRQVWMYCRLYCELPRFCQPEIIDAARKGGDFILKYAQVSPLEPKCAFVTTRDGRPGRVQRTLFSEAFVVMGLSELGRATGLLHYTKAAWKLMKHIVHWVRTDSSGLGKPSLSGSVLHSAMAVPMILLCLIEQLEKSTNKQGSAPDTSTDGVGHGMEDHGLDLQELGQWCEDQIFLHVQVFLLKVLHSRGIKWPLTTCFDGASNSLWAMCLTDLLPNSHLARFYLLSNLSFFHHAAKPLPCFLLLYSQNNHKH</sequence>
<comment type="subunit">
    <text evidence="10">Homodimer. Forms a heterodimer with renin and inhibits its activity.</text>
</comment>
<proteinExistence type="inferred from homology"/>
<evidence type="ECO:0000256" key="7">
    <source>
        <dbReference type="ARBA" id="ARBA00031909"/>
    </source>
</evidence>